<sequence>MKDNETIVEMITRFTDIVNGLEALGKTYKESENVMKILRSLPSKWHTKINLAKKQQESEDKKKKSIALKVTTKEEEEVEEEKQSEENENLALITRKFNKFMRGERFRGKSEAKRRKKKTMMTTWSESEDESYEEEKEKEVANMCFMAIDELDKFNNLKKNLEK</sequence>
<reference evidence="2 3" key="1">
    <citation type="journal article" date="2018" name="PLoS Genet.">
        <title>Population sequencing reveals clonal diversity and ancestral inbreeding in the grapevine cultivar Chardonnay.</title>
        <authorList>
            <person name="Roach M.J."/>
            <person name="Johnson D.L."/>
            <person name="Bohlmann J."/>
            <person name="van Vuuren H.J."/>
            <person name="Jones S.J."/>
            <person name="Pretorius I.S."/>
            <person name="Schmidt S.A."/>
            <person name="Borneman A.R."/>
        </authorList>
    </citation>
    <scope>NUCLEOTIDE SEQUENCE [LARGE SCALE GENOMIC DNA]</scope>
    <source>
        <strain evidence="3">cv. Chardonnay</strain>
        <tissue evidence="2">Leaf</tissue>
    </source>
</reference>
<feature type="compositionally biased region" description="Acidic residues" evidence="1">
    <location>
        <begin position="74"/>
        <end position="87"/>
    </location>
</feature>
<evidence type="ECO:0008006" key="4">
    <source>
        <dbReference type="Google" id="ProtNLM"/>
    </source>
</evidence>
<name>A0A438I0C0_VITVI</name>
<protein>
    <recommendedName>
        <fullName evidence="4">UBN2 domain-containing protein</fullName>
    </recommendedName>
</protein>
<evidence type="ECO:0000313" key="2">
    <source>
        <dbReference type="EMBL" id="RVW90153.1"/>
    </source>
</evidence>
<dbReference type="Pfam" id="PF14223">
    <property type="entry name" value="Retrotran_gag_2"/>
    <property type="match status" value="1"/>
</dbReference>
<evidence type="ECO:0000313" key="3">
    <source>
        <dbReference type="Proteomes" id="UP000288805"/>
    </source>
</evidence>
<organism evidence="2 3">
    <name type="scientific">Vitis vinifera</name>
    <name type="common">Grape</name>
    <dbReference type="NCBI Taxonomy" id="29760"/>
    <lineage>
        <taxon>Eukaryota</taxon>
        <taxon>Viridiplantae</taxon>
        <taxon>Streptophyta</taxon>
        <taxon>Embryophyta</taxon>
        <taxon>Tracheophyta</taxon>
        <taxon>Spermatophyta</taxon>
        <taxon>Magnoliopsida</taxon>
        <taxon>eudicotyledons</taxon>
        <taxon>Gunneridae</taxon>
        <taxon>Pentapetalae</taxon>
        <taxon>rosids</taxon>
        <taxon>Vitales</taxon>
        <taxon>Vitaceae</taxon>
        <taxon>Viteae</taxon>
        <taxon>Vitis</taxon>
    </lineage>
</organism>
<dbReference type="EMBL" id="QGNW01000157">
    <property type="protein sequence ID" value="RVW90153.1"/>
    <property type="molecule type" value="Genomic_DNA"/>
</dbReference>
<dbReference type="Proteomes" id="UP000288805">
    <property type="component" value="Unassembled WGS sequence"/>
</dbReference>
<feature type="region of interest" description="Disordered" evidence="1">
    <location>
        <begin position="108"/>
        <end position="135"/>
    </location>
</feature>
<proteinExistence type="predicted"/>
<accession>A0A438I0C0</accession>
<evidence type="ECO:0000256" key="1">
    <source>
        <dbReference type="SAM" id="MobiDB-lite"/>
    </source>
</evidence>
<gene>
    <name evidence="2" type="ORF">CK203_041968</name>
</gene>
<dbReference type="AlphaFoldDB" id="A0A438I0C0"/>
<comment type="caution">
    <text evidence="2">The sequence shown here is derived from an EMBL/GenBank/DDBJ whole genome shotgun (WGS) entry which is preliminary data.</text>
</comment>
<feature type="region of interest" description="Disordered" evidence="1">
    <location>
        <begin position="52"/>
        <end position="87"/>
    </location>
</feature>